<protein>
    <recommendedName>
        <fullName evidence="2">CULT domain-containing protein</fullName>
    </recommendedName>
</protein>
<feature type="signal peptide" evidence="1">
    <location>
        <begin position="1"/>
        <end position="42"/>
    </location>
</feature>
<dbReference type="PROSITE" id="PS51788">
    <property type="entry name" value="CULT"/>
    <property type="match status" value="1"/>
</dbReference>
<keyword evidence="1" id="KW-0732">Signal</keyword>
<dbReference type="VEuPathDB" id="VectorBase:ACON2_039672"/>
<evidence type="ECO:0000313" key="3">
    <source>
        <dbReference type="EnsemblMetazoa" id="ACOM033055-PA.1"/>
    </source>
</evidence>
<dbReference type="EnsemblMetazoa" id="ACOM033055-RA">
    <property type="protein sequence ID" value="ACOM033055-PA.1"/>
    <property type="gene ID" value="ACOM033055"/>
</dbReference>
<dbReference type="Gene3D" id="2.170.150.20">
    <property type="entry name" value="Peptide methionine sulfoxide reductase"/>
    <property type="match status" value="1"/>
</dbReference>
<sequence>LFSTFLFRRIPVLKCHPMKCNQKHKLMRISFIFLIVLLFVRGYPAEENTEEETVIEDFFICRTCGNDVSVANLAFDKYTPLALSATNHSFTETRSVLIQEVQNPLGIRFHIFLVKQASCAKVHPWTIKSTWFPGYAWKVCVCPKCHTLLGWMFEPVESATAEQSFPSEAGFYAIIFQNIITEGFVNSLLMKEKALRDN</sequence>
<dbReference type="CDD" id="cd15777">
    <property type="entry name" value="CRBN_C_like"/>
    <property type="match status" value="1"/>
</dbReference>
<evidence type="ECO:0000259" key="2">
    <source>
        <dbReference type="PROSITE" id="PS51788"/>
    </source>
</evidence>
<dbReference type="Proteomes" id="UP000075882">
    <property type="component" value="Unassembled WGS sequence"/>
</dbReference>
<organism evidence="3">
    <name type="scientific">Anopheles coluzzii</name>
    <name type="common">African malaria mosquito</name>
    <dbReference type="NCBI Taxonomy" id="1518534"/>
    <lineage>
        <taxon>Eukaryota</taxon>
        <taxon>Metazoa</taxon>
        <taxon>Ecdysozoa</taxon>
        <taxon>Arthropoda</taxon>
        <taxon>Hexapoda</taxon>
        <taxon>Insecta</taxon>
        <taxon>Pterygota</taxon>
        <taxon>Neoptera</taxon>
        <taxon>Endopterygota</taxon>
        <taxon>Diptera</taxon>
        <taxon>Nematocera</taxon>
        <taxon>Culicoidea</taxon>
        <taxon>Culicidae</taxon>
        <taxon>Anophelinae</taxon>
        <taxon>Anopheles</taxon>
    </lineage>
</organism>
<dbReference type="FunFam" id="2.170.150.20:FF:000018">
    <property type="entry name" value="AGAP004264-PA"/>
    <property type="match status" value="1"/>
</dbReference>
<accession>A0A8W7PKI3</accession>
<dbReference type="AlphaFoldDB" id="A0A8W7PKI3"/>
<evidence type="ECO:0000256" key="1">
    <source>
        <dbReference type="SAM" id="SignalP"/>
    </source>
</evidence>
<name>A0A8W7PKI3_ANOCL</name>
<feature type="chain" id="PRO_5036474996" description="CULT domain-containing protein" evidence="1">
    <location>
        <begin position="43"/>
        <end position="198"/>
    </location>
</feature>
<dbReference type="InterPro" id="IPR034750">
    <property type="entry name" value="CULT"/>
</dbReference>
<feature type="domain" description="CULT" evidence="2">
    <location>
        <begin position="56"/>
        <end position="183"/>
    </location>
</feature>
<proteinExistence type="predicted"/>
<reference evidence="3" key="1">
    <citation type="submission" date="2022-08" db="UniProtKB">
        <authorList>
            <consortium name="EnsemblMetazoa"/>
        </authorList>
    </citation>
    <scope>IDENTIFICATION</scope>
</reference>